<evidence type="ECO:0000313" key="2">
    <source>
        <dbReference type="Proteomes" id="UP001500736"/>
    </source>
</evidence>
<sequence>MPKKVAIMQPYFLPYLGYFQLLKLVDEFVIYDNIQFSKSGWFHRNRILEHNSIKYITLPLQKDSDFLNVNERCLATNFDIQRVKLLSRVKNAYHKAPYFDTVYPLIEAILFFDSHNLFDFTLNSIQKLCDYLAIDYTITVSSQVAVNHDLRGQDKVLAICKAVNGTVYVNPEGGIDLYSQSEFASNGISLQFLTFKPQKYSQFSSSFQSHLSILDVMMHNSVQTIQTFLSEDYELK</sequence>
<dbReference type="EMBL" id="BAAAGF010000004">
    <property type="protein sequence ID" value="GAA0747813.1"/>
    <property type="molecule type" value="Genomic_DNA"/>
</dbReference>
<dbReference type="InterPro" id="IPR014985">
    <property type="entry name" value="WbqC"/>
</dbReference>
<name>A0ABN1JW21_9FLAO</name>
<keyword evidence="2" id="KW-1185">Reference proteome</keyword>
<organism evidence="1 2">
    <name type="scientific">Gaetbulibacter jejuensis</name>
    <dbReference type="NCBI Taxonomy" id="584607"/>
    <lineage>
        <taxon>Bacteria</taxon>
        <taxon>Pseudomonadati</taxon>
        <taxon>Bacteroidota</taxon>
        <taxon>Flavobacteriia</taxon>
        <taxon>Flavobacteriales</taxon>
        <taxon>Flavobacteriaceae</taxon>
        <taxon>Gaetbulibacter</taxon>
    </lineage>
</organism>
<evidence type="ECO:0000313" key="1">
    <source>
        <dbReference type="EMBL" id="GAA0747813.1"/>
    </source>
</evidence>
<dbReference type="Pfam" id="PF08889">
    <property type="entry name" value="WbqC"/>
    <property type="match status" value="1"/>
</dbReference>
<gene>
    <name evidence="1" type="ORF">GCM10009431_25640</name>
</gene>
<reference evidence="1 2" key="1">
    <citation type="journal article" date="2019" name="Int. J. Syst. Evol. Microbiol.">
        <title>The Global Catalogue of Microorganisms (GCM) 10K type strain sequencing project: providing services to taxonomists for standard genome sequencing and annotation.</title>
        <authorList>
            <consortium name="The Broad Institute Genomics Platform"/>
            <consortium name="The Broad Institute Genome Sequencing Center for Infectious Disease"/>
            <person name="Wu L."/>
            <person name="Ma J."/>
        </authorList>
    </citation>
    <scope>NUCLEOTIDE SEQUENCE [LARGE SCALE GENOMIC DNA]</scope>
    <source>
        <strain evidence="1 2">JCM 15976</strain>
    </source>
</reference>
<proteinExistence type="predicted"/>
<comment type="caution">
    <text evidence="1">The sequence shown here is derived from an EMBL/GenBank/DDBJ whole genome shotgun (WGS) entry which is preliminary data.</text>
</comment>
<protein>
    <submittedName>
        <fullName evidence="1">WbqC family protein</fullName>
    </submittedName>
</protein>
<accession>A0ABN1JW21</accession>
<dbReference type="Proteomes" id="UP001500736">
    <property type="component" value="Unassembled WGS sequence"/>
</dbReference>